<organism evidence="2 3">
    <name type="scientific">Arachis duranensis</name>
    <name type="common">Wild peanut</name>
    <dbReference type="NCBI Taxonomy" id="130453"/>
    <lineage>
        <taxon>Eukaryota</taxon>
        <taxon>Viridiplantae</taxon>
        <taxon>Streptophyta</taxon>
        <taxon>Embryophyta</taxon>
        <taxon>Tracheophyta</taxon>
        <taxon>Spermatophyta</taxon>
        <taxon>Magnoliopsida</taxon>
        <taxon>eudicotyledons</taxon>
        <taxon>Gunneridae</taxon>
        <taxon>Pentapetalae</taxon>
        <taxon>rosids</taxon>
        <taxon>fabids</taxon>
        <taxon>Fabales</taxon>
        <taxon>Fabaceae</taxon>
        <taxon>Papilionoideae</taxon>
        <taxon>50 kb inversion clade</taxon>
        <taxon>dalbergioids sensu lato</taxon>
        <taxon>Dalbergieae</taxon>
        <taxon>Pterocarpus clade</taxon>
        <taxon>Arachis</taxon>
    </lineage>
</organism>
<dbReference type="AlphaFoldDB" id="A0A6P4BDN1"/>
<evidence type="ECO:0000313" key="2">
    <source>
        <dbReference type="Proteomes" id="UP000515211"/>
    </source>
</evidence>
<reference evidence="2" key="1">
    <citation type="journal article" date="2016" name="Nat. Genet.">
        <title>The genome sequences of Arachis duranensis and Arachis ipaensis, the diploid ancestors of cultivated peanut.</title>
        <authorList>
            <person name="Bertioli D.J."/>
            <person name="Cannon S.B."/>
            <person name="Froenicke L."/>
            <person name="Huang G."/>
            <person name="Farmer A.D."/>
            <person name="Cannon E.K."/>
            <person name="Liu X."/>
            <person name="Gao D."/>
            <person name="Clevenger J."/>
            <person name="Dash S."/>
            <person name="Ren L."/>
            <person name="Moretzsohn M.C."/>
            <person name="Shirasawa K."/>
            <person name="Huang W."/>
            <person name="Vidigal B."/>
            <person name="Abernathy B."/>
            <person name="Chu Y."/>
            <person name="Niederhuth C.E."/>
            <person name="Umale P."/>
            <person name="Araujo A.C."/>
            <person name="Kozik A."/>
            <person name="Kim K.D."/>
            <person name="Burow M.D."/>
            <person name="Varshney R.K."/>
            <person name="Wang X."/>
            <person name="Zhang X."/>
            <person name="Barkley N."/>
            <person name="Guimaraes P.M."/>
            <person name="Isobe S."/>
            <person name="Guo B."/>
            <person name="Liao B."/>
            <person name="Stalker H.T."/>
            <person name="Schmitz R.J."/>
            <person name="Scheffler B.E."/>
            <person name="Leal-Bertioli S.C."/>
            <person name="Xun X."/>
            <person name="Jackson S.A."/>
            <person name="Michelmore R."/>
            <person name="Ozias-Akins P."/>
        </authorList>
    </citation>
    <scope>NUCLEOTIDE SEQUENCE [LARGE SCALE GENOMIC DNA]</scope>
    <source>
        <strain evidence="2">cv. V14167</strain>
    </source>
</reference>
<dbReference type="GeneID" id="107466147"/>
<reference evidence="3" key="2">
    <citation type="submission" date="2025-08" db="UniProtKB">
        <authorList>
            <consortium name="RefSeq"/>
        </authorList>
    </citation>
    <scope>IDENTIFICATION</scope>
    <source>
        <tissue evidence="3">Whole plant</tissue>
    </source>
</reference>
<keyword evidence="2" id="KW-1185">Reference proteome</keyword>
<dbReference type="KEGG" id="adu:107466147"/>
<dbReference type="PANTHER" id="PTHR33067:SF31">
    <property type="entry name" value="RNA-DIRECTED DNA POLYMERASE"/>
    <property type="match status" value="1"/>
</dbReference>
<evidence type="ECO:0000313" key="3">
    <source>
        <dbReference type="RefSeq" id="XP_015940616.1"/>
    </source>
</evidence>
<gene>
    <name evidence="3" type="primary">LOC107466147</name>
</gene>
<sequence>MGKKRANAFPSNTENNPRDMGKAIKWEECKAITLKSGKNMEKEGTTQEEHNKEGSKEEVEKPKQGQETSTQSDNSIKNEAVKAYRPKIPYPQRFKGENKEKQYSIFLEIFKTLHINIPFIEALEQMPLYAKFMKELLTKKRSLKEIQTVVMTRESSAIIQRYFPRKKKDPGSFHISYTIGNMTNERLFCDLGASINLMPLSLMKKLRIHELKPT</sequence>
<feature type="compositionally biased region" description="Polar residues" evidence="1">
    <location>
        <begin position="65"/>
        <end position="77"/>
    </location>
</feature>
<dbReference type="InterPro" id="IPR021109">
    <property type="entry name" value="Peptidase_aspartic_dom_sf"/>
</dbReference>
<dbReference type="Proteomes" id="UP000515211">
    <property type="component" value="Chromosome 9"/>
</dbReference>
<dbReference type="PANTHER" id="PTHR33067">
    <property type="entry name" value="RNA-DIRECTED DNA POLYMERASE-RELATED"/>
    <property type="match status" value="1"/>
</dbReference>
<dbReference type="RefSeq" id="XP_015940616.1">
    <property type="nucleotide sequence ID" value="XM_016085130.1"/>
</dbReference>
<feature type="compositionally biased region" description="Basic and acidic residues" evidence="1">
    <location>
        <begin position="38"/>
        <end position="64"/>
    </location>
</feature>
<name>A0A6P4BDN1_ARADU</name>
<feature type="compositionally biased region" description="Basic and acidic residues" evidence="1">
    <location>
        <begin position="16"/>
        <end position="30"/>
    </location>
</feature>
<dbReference type="Gene3D" id="2.40.70.10">
    <property type="entry name" value="Acid Proteases"/>
    <property type="match status" value="1"/>
</dbReference>
<proteinExistence type="predicted"/>
<evidence type="ECO:0000256" key="1">
    <source>
        <dbReference type="SAM" id="MobiDB-lite"/>
    </source>
</evidence>
<feature type="region of interest" description="Disordered" evidence="1">
    <location>
        <begin position="1"/>
        <end position="82"/>
    </location>
</feature>
<accession>A0A6P4BDN1</accession>
<protein>
    <submittedName>
        <fullName evidence="3">Uncharacterized protein LOC107466147</fullName>
    </submittedName>
</protein>
<dbReference type="OrthoDB" id="1427857at2759"/>